<dbReference type="PROSITE" id="PS51900">
    <property type="entry name" value="CB"/>
    <property type="match status" value="1"/>
</dbReference>
<dbReference type="Pfam" id="PF14659">
    <property type="entry name" value="Phage_int_SAM_3"/>
    <property type="match status" value="1"/>
</dbReference>
<evidence type="ECO:0000259" key="7">
    <source>
        <dbReference type="PROSITE" id="PS51898"/>
    </source>
</evidence>
<dbReference type="InterPro" id="IPR013762">
    <property type="entry name" value="Integrase-like_cat_sf"/>
</dbReference>
<keyword evidence="5" id="KW-0233">DNA recombination</keyword>
<feature type="domain" description="Core-binding (CB)" evidence="8">
    <location>
        <begin position="56"/>
        <end position="138"/>
    </location>
</feature>
<dbReference type="EMBL" id="JACOOR010000007">
    <property type="protein sequence ID" value="MBC5660665.1"/>
    <property type="molecule type" value="Genomic_DNA"/>
</dbReference>
<dbReference type="SUPFAM" id="SSF56349">
    <property type="entry name" value="DNA breaking-rejoining enzymes"/>
    <property type="match status" value="1"/>
</dbReference>
<keyword evidence="3" id="KW-0229">DNA integration</keyword>
<evidence type="ECO:0000256" key="4">
    <source>
        <dbReference type="ARBA" id="ARBA00023125"/>
    </source>
</evidence>
<dbReference type="InterPro" id="IPR044068">
    <property type="entry name" value="CB"/>
</dbReference>
<dbReference type="PANTHER" id="PTHR30349">
    <property type="entry name" value="PHAGE INTEGRASE-RELATED"/>
    <property type="match status" value="1"/>
</dbReference>
<reference evidence="9" key="1">
    <citation type="submission" date="2020-08" db="EMBL/GenBank/DDBJ databases">
        <title>Genome public.</title>
        <authorList>
            <person name="Liu C."/>
            <person name="Sun Q."/>
        </authorList>
    </citation>
    <scope>NUCLEOTIDE SEQUENCE</scope>
    <source>
        <strain evidence="9">NSJ-68</strain>
    </source>
</reference>
<dbReference type="InterPro" id="IPR050090">
    <property type="entry name" value="Tyrosine_recombinase_XerCD"/>
</dbReference>
<evidence type="ECO:0000256" key="1">
    <source>
        <dbReference type="ARBA" id="ARBA00003283"/>
    </source>
</evidence>
<protein>
    <submittedName>
        <fullName evidence="9">Site-specific integrase</fullName>
    </submittedName>
</protein>
<sequence>MSVSKDEKTGKWTVQCYYENWKGEKKHKKKRGFTTKKEALEWERDFLRSTSADLEMTLGAFVDIYFRDKAGELKDRTIKNKRYMIEVHILPYFANKRMSEITPADIIQWQNEIRAKGYAATYLRMVQNQLTALFTHASNIYNLKNNPCKKVKKMGKADADKLSFWTKAEYDTFIKRIDPDSRYYVIFEILFWTGCREGEMLALTKDDIDFENNQISITKTYYRTGGKDVITTPKTEQSVRVIHIPEFLKKEIESYVNRCYGLKNDERLFPIVAEAVQHKLKREYEKAGLKPIRVHDFRHSHVAYLINQGVQPLIIKERLGHTDIKITMNTYGHLYPNQQKNVANMLEAARNENVPVD</sequence>
<comment type="function">
    <text evidence="1">Site-specific tyrosine recombinase, which acts by catalyzing the cutting and rejoining of the recombining DNA molecules.</text>
</comment>
<comment type="caution">
    <text evidence="9">The sequence shown here is derived from an EMBL/GenBank/DDBJ whole genome shotgun (WGS) entry which is preliminary data.</text>
</comment>
<dbReference type="Pfam" id="PF00589">
    <property type="entry name" value="Phage_integrase"/>
    <property type="match status" value="1"/>
</dbReference>
<dbReference type="Proteomes" id="UP000649345">
    <property type="component" value="Unassembled WGS sequence"/>
</dbReference>
<evidence type="ECO:0000256" key="2">
    <source>
        <dbReference type="ARBA" id="ARBA00008857"/>
    </source>
</evidence>
<comment type="similarity">
    <text evidence="2">Belongs to the 'phage' integrase family.</text>
</comment>
<evidence type="ECO:0000256" key="6">
    <source>
        <dbReference type="PROSITE-ProRule" id="PRU01248"/>
    </source>
</evidence>
<evidence type="ECO:0000313" key="10">
    <source>
        <dbReference type="Proteomes" id="UP000649345"/>
    </source>
</evidence>
<dbReference type="AlphaFoldDB" id="A0A923LEH2"/>
<keyword evidence="10" id="KW-1185">Reference proteome</keyword>
<evidence type="ECO:0000259" key="8">
    <source>
        <dbReference type="PROSITE" id="PS51900"/>
    </source>
</evidence>
<dbReference type="CDD" id="cd01189">
    <property type="entry name" value="INT_ICEBs1_C_like"/>
    <property type="match status" value="1"/>
</dbReference>
<dbReference type="InterPro" id="IPR028259">
    <property type="entry name" value="AP2-like_int_N"/>
</dbReference>
<accession>A0A923LEH2</accession>
<dbReference type="GO" id="GO:0006310">
    <property type="term" value="P:DNA recombination"/>
    <property type="evidence" value="ECO:0007669"/>
    <property type="project" value="UniProtKB-KW"/>
</dbReference>
<feature type="domain" description="Tyr recombinase" evidence="7">
    <location>
        <begin position="160"/>
        <end position="344"/>
    </location>
</feature>
<evidence type="ECO:0000313" key="9">
    <source>
        <dbReference type="EMBL" id="MBC5660665.1"/>
    </source>
</evidence>
<dbReference type="GO" id="GO:0003677">
    <property type="term" value="F:DNA binding"/>
    <property type="evidence" value="ECO:0007669"/>
    <property type="project" value="UniProtKB-UniRule"/>
</dbReference>
<proteinExistence type="inferred from homology"/>
<dbReference type="InterPro" id="IPR004107">
    <property type="entry name" value="Integrase_SAM-like_N"/>
</dbReference>
<evidence type="ECO:0000256" key="5">
    <source>
        <dbReference type="ARBA" id="ARBA00023172"/>
    </source>
</evidence>
<dbReference type="Gene3D" id="1.10.150.130">
    <property type="match status" value="1"/>
</dbReference>
<name>A0A923LEH2_9FIRM</name>
<dbReference type="PROSITE" id="PS51898">
    <property type="entry name" value="TYR_RECOMBINASE"/>
    <property type="match status" value="1"/>
</dbReference>
<gene>
    <name evidence="9" type="ORF">H8S44_12895</name>
</gene>
<dbReference type="InterPro" id="IPR011010">
    <property type="entry name" value="DNA_brk_join_enz"/>
</dbReference>
<dbReference type="RefSeq" id="WP_186873828.1">
    <property type="nucleotide sequence ID" value="NZ_JACOOR010000007.1"/>
</dbReference>
<organism evidence="9 10">
    <name type="scientific">Anaerosacchariphilus hominis</name>
    <dbReference type="NCBI Taxonomy" id="2763017"/>
    <lineage>
        <taxon>Bacteria</taxon>
        <taxon>Bacillati</taxon>
        <taxon>Bacillota</taxon>
        <taxon>Clostridia</taxon>
        <taxon>Lachnospirales</taxon>
        <taxon>Lachnospiraceae</taxon>
        <taxon>Anaerosacchariphilus</taxon>
    </lineage>
</organism>
<dbReference type="PANTHER" id="PTHR30349:SF64">
    <property type="entry name" value="PROPHAGE INTEGRASE INTD-RELATED"/>
    <property type="match status" value="1"/>
</dbReference>
<dbReference type="Pfam" id="PF14657">
    <property type="entry name" value="Arm-DNA-bind_4"/>
    <property type="match status" value="1"/>
</dbReference>
<evidence type="ECO:0000256" key="3">
    <source>
        <dbReference type="ARBA" id="ARBA00022908"/>
    </source>
</evidence>
<dbReference type="InterPro" id="IPR002104">
    <property type="entry name" value="Integrase_catalytic"/>
</dbReference>
<dbReference type="GO" id="GO:0015074">
    <property type="term" value="P:DNA integration"/>
    <property type="evidence" value="ECO:0007669"/>
    <property type="project" value="UniProtKB-KW"/>
</dbReference>
<dbReference type="InterPro" id="IPR010998">
    <property type="entry name" value="Integrase_recombinase_N"/>
</dbReference>
<dbReference type="Gene3D" id="1.10.443.10">
    <property type="entry name" value="Intergrase catalytic core"/>
    <property type="match status" value="1"/>
</dbReference>
<keyword evidence="4 6" id="KW-0238">DNA-binding</keyword>